<dbReference type="GO" id="GO:0016989">
    <property type="term" value="F:sigma factor antagonist activity"/>
    <property type="evidence" value="ECO:0007669"/>
    <property type="project" value="TreeGrafter"/>
</dbReference>
<evidence type="ECO:0000313" key="5">
    <source>
        <dbReference type="Proteomes" id="UP000266441"/>
    </source>
</evidence>
<feature type="domain" description="Protein FecR C-terminal" evidence="3">
    <location>
        <begin position="256"/>
        <end position="324"/>
    </location>
</feature>
<proteinExistence type="predicted"/>
<dbReference type="OrthoDB" id="1523735at2"/>
<keyword evidence="1" id="KW-0812">Transmembrane</keyword>
<evidence type="ECO:0000259" key="2">
    <source>
        <dbReference type="Pfam" id="PF04773"/>
    </source>
</evidence>
<dbReference type="PANTHER" id="PTHR30273">
    <property type="entry name" value="PERIPLASMIC SIGNAL SENSOR AND SIGMA FACTOR ACTIVATOR FECR-RELATED"/>
    <property type="match status" value="1"/>
</dbReference>
<name>A0A399CYS6_9BACT</name>
<dbReference type="Pfam" id="PF04773">
    <property type="entry name" value="FecR"/>
    <property type="match status" value="1"/>
</dbReference>
<protein>
    <submittedName>
        <fullName evidence="4">DUF4974 domain-containing protein</fullName>
    </submittedName>
</protein>
<dbReference type="EMBL" id="QWET01000008">
    <property type="protein sequence ID" value="RIH64814.1"/>
    <property type="molecule type" value="Genomic_DNA"/>
</dbReference>
<comment type="caution">
    <text evidence="4">The sequence shown here is derived from an EMBL/GenBank/DDBJ whole genome shotgun (WGS) entry which is preliminary data.</text>
</comment>
<dbReference type="InterPro" id="IPR006860">
    <property type="entry name" value="FecR"/>
</dbReference>
<feature type="domain" description="FecR protein" evidence="2">
    <location>
        <begin position="118"/>
        <end position="212"/>
    </location>
</feature>
<dbReference type="InterPro" id="IPR012373">
    <property type="entry name" value="Ferrdict_sens_TM"/>
</dbReference>
<dbReference type="AlphaFoldDB" id="A0A399CYS6"/>
<dbReference type="PANTHER" id="PTHR30273:SF2">
    <property type="entry name" value="PROTEIN FECR"/>
    <property type="match status" value="1"/>
</dbReference>
<accession>A0A399CYS6</accession>
<dbReference type="InterPro" id="IPR032508">
    <property type="entry name" value="FecR_C"/>
</dbReference>
<dbReference type="Gene3D" id="2.60.120.1440">
    <property type="match status" value="1"/>
</dbReference>
<dbReference type="Gene3D" id="3.55.50.30">
    <property type="match status" value="1"/>
</dbReference>
<dbReference type="RefSeq" id="WP_119350279.1">
    <property type="nucleotide sequence ID" value="NZ_QWET01000008.1"/>
</dbReference>
<evidence type="ECO:0000256" key="1">
    <source>
        <dbReference type="SAM" id="Phobius"/>
    </source>
</evidence>
<keyword evidence="1" id="KW-1133">Transmembrane helix</keyword>
<keyword evidence="1" id="KW-0472">Membrane</keyword>
<dbReference type="Proteomes" id="UP000266441">
    <property type="component" value="Unassembled WGS sequence"/>
</dbReference>
<keyword evidence="5" id="KW-1185">Reference proteome</keyword>
<dbReference type="Pfam" id="PF16344">
    <property type="entry name" value="FecR_C"/>
    <property type="match status" value="1"/>
</dbReference>
<gene>
    <name evidence="4" type="ORF">D1164_12275</name>
</gene>
<evidence type="ECO:0000313" key="4">
    <source>
        <dbReference type="EMBL" id="RIH64814.1"/>
    </source>
</evidence>
<dbReference type="PIRSF" id="PIRSF018266">
    <property type="entry name" value="FecR"/>
    <property type="match status" value="1"/>
</dbReference>
<evidence type="ECO:0000259" key="3">
    <source>
        <dbReference type="Pfam" id="PF16344"/>
    </source>
</evidence>
<sequence length="328" mass="38045">MEKSIPWHIITKYLRKETSPEELAELNNWLEKDETNQNVLTEIQNVYTVTSSVPQALEPNKEIAWRKIEQRITSGTPVKKLFEKFKYVAAAVIILLVGLSVVWLFNAGNRTNLQQYTEIVTPMGQKSMVILPDSSYVWLNSGSSLKYKGDFNVKEREVILKGEAFFEVKEDSSKFFRVKTGILDVKVYGTSFNIKNYEDDRVEEITVMEGIVGVSDKSKELRRLTRGEQASLNKETNRITYTENNPDLVSAWKNNELIFDNTPLEEVVKYLERWYGVDIALDSEMKGKHSYTFRVKTESFREMLEMLKVMTPIIYEIRGKDVKIKYSN</sequence>
<feature type="transmembrane region" description="Helical" evidence="1">
    <location>
        <begin position="87"/>
        <end position="105"/>
    </location>
</feature>
<reference evidence="4 5" key="1">
    <citation type="journal article" date="2015" name="Int. J. Syst. Evol. Microbiol.">
        <title>Mariniphaga sediminis sp. nov., isolated from coastal sediment.</title>
        <authorList>
            <person name="Wang F.Q."/>
            <person name="Shen Q.Y."/>
            <person name="Chen G.J."/>
            <person name="Du Z.J."/>
        </authorList>
    </citation>
    <scope>NUCLEOTIDE SEQUENCE [LARGE SCALE GENOMIC DNA]</scope>
    <source>
        <strain evidence="4 5">SY21</strain>
    </source>
</reference>
<organism evidence="4 5">
    <name type="scientific">Mariniphaga sediminis</name>
    <dbReference type="NCBI Taxonomy" id="1628158"/>
    <lineage>
        <taxon>Bacteria</taxon>
        <taxon>Pseudomonadati</taxon>
        <taxon>Bacteroidota</taxon>
        <taxon>Bacteroidia</taxon>
        <taxon>Marinilabiliales</taxon>
        <taxon>Prolixibacteraceae</taxon>
        <taxon>Mariniphaga</taxon>
    </lineage>
</organism>